<name>A0ABU5TVI5_9CYAN</name>
<evidence type="ECO:0000256" key="1">
    <source>
        <dbReference type="ARBA" id="ARBA00008580"/>
    </source>
</evidence>
<dbReference type="InterPro" id="IPR038296">
    <property type="entry name" value="ParD_sf"/>
</dbReference>
<evidence type="ECO:0000256" key="2">
    <source>
        <dbReference type="ARBA" id="ARBA00022649"/>
    </source>
</evidence>
<sequence length="70" mass="8144">MEEQVRSGRYQSASEVVQEALRLMKERDRTLDEQRLEELRQKIAVGTEQIAKGQVTDGEVVMEHFLQKIV</sequence>
<reference evidence="3 4" key="1">
    <citation type="submission" date="2023-12" db="EMBL/GenBank/DDBJ databases">
        <title>Baltic Sea Cyanobacteria.</title>
        <authorList>
            <person name="Delbaje E."/>
            <person name="Fewer D.P."/>
            <person name="Shishido T.K."/>
        </authorList>
    </citation>
    <scope>NUCLEOTIDE SEQUENCE [LARGE SCALE GENOMIC DNA]</scope>
    <source>
        <strain evidence="3 4">CCNP 1315</strain>
    </source>
</reference>
<evidence type="ECO:0000313" key="3">
    <source>
        <dbReference type="EMBL" id="MEA5518715.1"/>
    </source>
</evidence>
<dbReference type="InterPro" id="IPR010985">
    <property type="entry name" value="Ribbon_hlx_hlx"/>
</dbReference>
<dbReference type="EMBL" id="JAYGHT010000014">
    <property type="protein sequence ID" value="MEA5518715.1"/>
    <property type="molecule type" value="Genomic_DNA"/>
</dbReference>
<dbReference type="SUPFAM" id="SSF47598">
    <property type="entry name" value="Ribbon-helix-helix"/>
    <property type="match status" value="1"/>
</dbReference>
<keyword evidence="2" id="KW-1277">Toxin-antitoxin system</keyword>
<comment type="similarity">
    <text evidence="1">Belongs to the ParD antitoxin family.</text>
</comment>
<comment type="caution">
    <text evidence="3">The sequence shown here is derived from an EMBL/GenBank/DDBJ whole genome shotgun (WGS) entry which is preliminary data.</text>
</comment>
<organism evidence="3 4">
    <name type="scientific">Limnoraphis robusta CCNP1315</name>
    <dbReference type="NCBI Taxonomy" id="3110306"/>
    <lineage>
        <taxon>Bacteria</taxon>
        <taxon>Bacillati</taxon>
        <taxon>Cyanobacteriota</taxon>
        <taxon>Cyanophyceae</taxon>
        <taxon>Oscillatoriophycideae</taxon>
        <taxon>Oscillatoriales</taxon>
        <taxon>Sirenicapillariaceae</taxon>
        <taxon>Limnoraphis</taxon>
    </lineage>
</organism>
<keyword evidence="4" id="KW-1185">Reference proteome</keyword>
<protein>
    <submittedName>
        <fullName evidence="3">Type II toxin-antitoxin system ParD family antitoxin</fullName>
    </submittedName>
</protein>
<dbReference type="PANTHER" id="PTHR36582">
    <property type="entry name" value="ANTITOXIN PARD"/>
    <property type="match status" value="1"/>
</dbReference>
<evidence type="ECO:0000313" key="4">
    <source>
        <dbReference type="Proteomes" id="UP001301728"/>
    </source>
</evidence>
<dbReference type="PANTHER" id="PTHR36582:SF2">
    <property type="entry name" value="ANTITOXIN PARD"/>
    <property type="match status" value="1"/>
</dbReference>
<accession>A0ABU5TVI5</accession>
<proteinExistence type="inferred from homology"/>
<dbReference type="Proteomes" id="UP001301728">
    <property type="component" value="Unassembled WGS sequence"/>
</dbReference>
<dbReference type="Pfam" id="PF03693">
    <property type="entry name" value="ParD_antitoxin"/>
    <property type="match status" value="1"/>
</dbReference>
<dbReference type="RefSeq" id="WP_323218080.1">
    <property type="nucleotide sequence ID" value="NZ_JAYGHT010000014.1"/>
</dbReference>
<gene>
    <name evidence="3" type="ORF">VB854_07100</name>
</gene>
<dbReference type="Gene3D" id="6.10.10.120">
    <property type="entry name" value="Antitoxin ParD1-like"/>
    <property type="match status" value="1"/>
</dbReference>
<dbReference type="InterPro" id="IPR022789">
    <property type="entry name" value="ParD"/>
</dbReference>